<feature type="compositionally biased region" description="Low complexity" evidence="13">
    <location>
        <begin position="1871"/>
        <end position="1884"/>
    </location>
</feature>
<comment type="similarity">
    <text evidence="2">Belongs to the DEAD box helicase family. DDX5/DBP2 subfamily.</text>
</comment>
<dbReference type="SUPFAM" id="SSF52540">
    <property type="entry name" value="P-loop containing nucleoside triphosphate hydrolases"/>
    <property type="match status" value="1"/>
</dbReference>
<dbReference type="CDD" id="cd16448">
    <property type="entry name" value="RING-H2"/>
    <property type="match status" value="1"/>
</dbReference>
<dbReference type="InterPro" id="IPR000629">
    <property type="entry name" value="RNA-helicase_DEAD-box_CS"/>
</dbReference>
<dbReference type="GO" id="GO:0016787">
    <property type="term" value="F:hydrolase activity"/>
    <property type="evidence" value="ECO:0007669"/>
    <property type="project" value="UniProtKB-KW"/>
</dbReference>
<dbReference type="InterPro" id="IPR044742">
    <property type="entry name" value="DEAD/DEAH_RhlB"/>
</dbReference>
<keyword evidence="14" id="KW-1133">Transmembrane helix</keyword>
<dbReference type="SMART" id="SM00487">
    <property type="entry name" value="DEXDc"/>
    <property type="match status" value="1"/>
</dbReference>
<keyword evidence="14" id="KW-0812">Transmembrane</keyword>
<feature type="domain" description="Helicase C-terminal" evidence="17">
    <location>
        <begin position="1014"/>
        <end position="1187"/>
    </location>
</feature>
<dbReference type="Pfam" id="PF00270">
    <property type="entry name" value="DEAD"/>
    <property type="match status" value="1"/>
</dbReference>
<gene>
    <name evidence="18" type="primary">DBP2</name>
    <name evidence="18" type="ORF">AK812_SmicGene12447</name>
</gene>
<feature type="compositionally biased region" description="Polar residues" evidence="13">
    <location>
        <begin position="594"/>
        <end position="603"/>
    </location>
</feature>
<dbReference type="OrthoDB" id="196131at2759"/>
<keyword evidence="4" id="KW-0690">Ribosome biogenesis</keyword>
<keyword evidence="12" id="KW-0863">Zinc-finger</keyword>
<evidence type="ECO:0000256" key="14">
    <source>
        <dbReference type="SAM" id="Phobius"/>
    </source>
</evidence>
<feature type="transmembrane region" description="Helical" evidence="14">
    <location>
        <begin position="2384"/>
        <end position="2413"/>
    </location>
</feature>
<evidence type="ECO:0000256" key="13">
    <source>
        <dbReference type="SAM" id="MobiDB-lite"/>
    </source>
</evidence>
<dbReference type="PROSITE" id="PS51192">
    <property type="entry name" value="HELICASE_ATP_BIND_1"/>
    <property type="match status" value="1"/>
</dbReference>
<feature type="compositionally biased region" description="Basic and acidic residues" evidence="13">
    <location>
        <begin position="1933"/>
        <end position="1948"/>
    </location>
</feature>
<dbReference type="SMART" id="SM00184">
    <property type="entry name" value="RING"/>
    <property type="match status" value="1"/>
</dbReference>
<dbReference type="Gene3D" id="3.40.50.300">
    <property type="entry name" value="P-loop containing nucleotide triphosphate hydrolases"/>
    <property type="match status" value="2"/>
</dbReference>
<dbReference type="InterPro" id="IPR001841">
    <property type="entry name" value="Znf_RING"/>
</dbReference>
<keyword evidence="12" id="KW-0862">Zinc</keyword>
<dbReference type="GO" id="GO:0008270">
    <property type="term" value="F:zinc ion binding"/>
    <property type="evidence" value="ECO:0007669"/>
    <property type="project" value="UniProtKB-KW"/>
</dbReference>
<dbReference type="CDD" id="cd00268">
    <property type="entry name" value="DEADc"/>
    <property type="match status" value="1"/>
</dbReference>
<dbReference type="SMART" id="SM01197">
    <property type="entry name" value="FANCL_C"/>
    <property type="match status" value="1"/>
</dbReference>
<evidence type="ECO:0000259" key="17">
    <source>
        <dbReference type="PROSITE" id="PS51194"/>
    </source>
</evidence>
<feature type="domain" description="Helicase ATP-binding" evidence="16">
    <location>
        <begin position="807"/>
        <end position="983"/>
    </location>
</feature>
<comment type="subcellular location">
    <subcellularLocation>
        <location evidence="1">Nucleus</location>
        <location evidence="1">Nucleolus</location>
    </subcellularLocation>
</comment>
<dbReference type="InterPro" id="IPR014001">
    <property type="entry name" value="Helicase_ATP-bd"/>
</dbReference>
<evidence type="ECO:0000256" key="10">
    <source>
        <dbReference type="ARBA" id="ARBA00023242"/>
    </source>
</evidence>
<evidence type="ECO:0000256" key="2">
    <source>
        <dbReference type="ARBA" id="ARBA00009334"/>
    </source>
</evidence>
<dbReference type="SUPFAM" id="SSF57850">
    <property type="entry name" value="RING/U-box"/>
    <property type="match status" value="1"/>
</dbReference>
<feature type="compositionally biased region" description="Acidic residues" evidence="13">
    <location>
        <begin position="1848"/>
        <end position="1858"/>
    </location>
</feature>
<feature type="transmembrane region" description="Helical" evidence="14">
    <location>
        <begin position="2294"/>
        <end position="2312"/>
    </location>
</feature>
<evidence type="ECO:0000256" key="3">
    <source>
        <dbReference type="ARBA" id="ARBA00012552"/>
    </source>
</evidence>
<dbReference type="GO" id="GO:0003676">
    <property type="term" value="F:nucleic acid binding"/>
    <property type="evidence" value="ECO:0007669"/>
    <property type="project" value="InterPro"/>
</dbReference>
<reference evidence="18 19" key="1">
    <citation type="submission" date="2016-02" db="EMBL/GenBank/DDBJ databases">
        <title>Genome analysis of coral dinoflagellate symbionts highlights evolutionary adaptations to a symbiotic lifestyle.</title>
        <authorList>
            <person name="Aranda M."/>
            <person name="Li Y."/>
            <person name="Liew Y.J."/>
            <person name="Baumgarten S."/>
            <person name="Simakov O."/>
            <person name="Wilson M."/>
            <person name="Piel J."/>
            <person name="Ashoor H."/>
            <person name="Bougouffa S."/>
            <person name="Bajic V.B."/>
            <person name="Ryu T."/>
            <person name="Ravasi T."/>
            <person name="Bayer T."/>
            <person name="Micklem G."/>
            <person name="Kim H."/>
            <person name="Bhak J."/>
            <person name="Lajeunesse T.C."/>
            <person name="Voolstra C.R."/>
        </authorList>
    </citation>
    <scope>NUCLEOTIDE SEQUENCE [LARGE SCALE GENOMIC DNA]</scope>
    <source>
        <strain evidence="18 19">CCMP2467</strain>
    </source>
</reference>
<accession>A0A1Q9EAL4</accession>
<evidence type="ECO:0000259" key="16">
    <source>
        <dbReference type="PROSITE" id="PS51192"/>
    </source>
</evidence>
<dbReference type="InterPro" id="IPR027417">
    <property type="entry name" value="P-loop_NTPase"/>
</dbReference>
<feature type="region of interest" description="Disordered" evidence="13">
    <location>
        <begin position="172"/>
        <end position="207"/>
    </location>
</feature>
<comment type="caution">
    <text evidence="18">The sequence shown here is derived from an EMBL/GenBank/DDBJ whole genome shotgun (WGS) entry which is preliminary data.</text>
</comment>
<dbReference type="InterPro" id="IPR013083">
    <property type="entry name" value="Znf_RING/FYVE/PHD"/>
</dbReference>
<dbReference type="Pfam" id="PF13639">
    <property type="entry name" value="zf-RING_2"/>
    <property type="match status" value="1"/>
</dbReference>
<evidence type="ECO:0000256" key="4">
    <source>
        <dbReference type="ARBA" id="ARBA00022517"/>
    </source>
</evidence>
<organism evidence="18 19">
    <name type="scientific">Symbiodinium microadriaticum</name>
    <name type="common">Dinoflagellate</name>
    <name type="synonym">Zooxanthella microadriatica</name>
    <dbReference type="NCBI Taxonomy" id="2951"/>
    <lineage>
        <taxon>Eukaryota</taxon>
        <taxon>Sar</taxon>
        <taxon>Alveolata</taxon>
        <taxon>Dinophyceae</taxon>
        <taxon>Suessiales</taxon>
        <taxon>Symbiodiniaceae</taxon>
        <taxon>Symbiodinium</taxon>
    </lineage>
</organism>
<keyword evidence="19" id="KW-1185">Reference proteome</keyword>
<feature type="region of interest" description="Disordered" evidence="13">
    <location>
        <begin position="1820"/>
        <end position="1974"/>
    </location>
</feature>
<dbReference type="PANTHER" id="PTHR47958">
    <property type="entry name" value="ATP-DEPENDENT RNA HELICASE DBP3"/>
    <property type="match status" value="1"/>
</dbReference>
<feature type="domain" description="RING-type" evidence="15">
    <location>
        <begin position="2453"/>
        <end position="2504"/>
    </location>
</feature>
<feature type="region of interest" description="Disordered" evidence="13">
    <location>
        <begin position="544"/>
        <end position="703"/>
    </location>
</feature>
<evidence type="ECO:0000256" key="6">
    <source>
        <dbReference type="ARBA" id="ARBA00022741"/>
    </source>
</evidence>
<dbReference type="PROSITE" id="PS50089">
    <property type="entry name" value="ZF_RING_2"/>
    <property type="match status" value="1"/>
</dbReference>
<keyword evidence="9" id="KW-0067">ATP-binding</keyword>
<dbReference type="CDD" id="cd18787">
    <property type="entry name" value="SF2_C_DEAD"/>
    <property type="match status" value="1"/>
</dbReference>
<dbReference type="Proteomes" id="UP000186817">
    <property type="component" value="Unassembled WGS sequence"/>
</dbReference>
<keyword evidence="8 18" id="KW-0347">Helicase</keyword>
<evidence type="ECO:0000313" key="18">
    <source>
        <dbReference type="EMBL" id="OLQ04466.1"/>
    </source>
</evidence>
<feature type="compositionally biased region" description="Polar residues" evidence="13">
    <location>
        <begin position="570"/>
        <end position="580"/>
    </location>
</feature>
<feature type="compositionally biased region" description="Basic and acidic residues" evidence="13">
    <location>
        <begin position="2010"/>
        <end position="2025"/>
    </location>
</feature>
<feature type="transmembrane region" description="Helical" evidence="14">
    <location>
        <begin position="2344"/>
        <end position="2364"/>
    </location>
</feature>
<keyword evidence="6" id="KW-0547">Nucleotide-binding</keyword>
<protein>
    <recommendedName>
        <fullName evidence="3">RNA helicase</fullName>
        <ecNumber evidence="3">3.6.4.13</ecNumber>
    </recommendedName>
</protein>
<dbReference type="GO" id="GO:0003724">
    <property type="term" value="F:RNA helicase activity"/>
    <property type="evidence" value="ECO:0007669"/>
    <property type="project" value="UniProtKB-EC"/>
</dbReference>
<evidence type="ECO:0000256" key="8">
    <source>
        <dbReference type="ARBA" id="ARBA00022806"/>
    </source>
</evidence>
<evidence type="ECO:0000256" key="1">
    <source>
        <dbReference type="ARBA" id="ARBA00004604"/>
    </source>
</evidence>
<keyword evidence="12" id="KW-0479">Metal-binding</keyword>
<dbReference type="PROSITE" id="PS51194">
    <property type="entry name" value="HELICASE_CTER"/>
    <property type="match status" value="1"/>
</dbReference>
<dbReference type="GO" id="GO:0005524">
    <property type="term" value="F:ATP binding"/>
    <property type="evidence" value="ECO:0007669"/>
    <property type="project" value="UniProtKB-KW"/>
</dbReference>
<dbReference type="EMBL" id="LSRX01000209">
    <property type="protein sequence ID" value="OLQ04466.1"/>
    <property type="molecule type" value="Genomic_DNA"/>
</dbReference>
<keyword evidence="14" id="KW-0472">Membrane</keyword>
<dbReference type="Gene3D" id="3.30.40.10">
    <property type="entry name" value="Zinc/RING finger domain, C3HC4 (zinc finger)"/>
    <property type="match status" value="1"/>
</dbReference>
<keyword evidence="10" id="KW-0539">Nucleus</keyword>
<dbReference type="EC" id="3.6.4.13" evidence="3"/>
<evidence type="ECO:0000256" key="7">
    <source>
        <dbReference type="ARBA" id="ARBA00022801"/>
    </source>
</evidence>
<evidence type="ECO:0000256" key="12">
    <source>
        <dbReference type="PROSITE-ProRule" id="PRU00175"/>
    </source>
</evidence>
<evidence type="ECO:0000256" key="11">
    <source>
        <dbReference type="ARBA" id="ARBA00037449"/>
    </source>
</evidence>
<feature type="compositionally biased region" description="Basic and acidic residues" evidence="13">
    <location>
        <begin position="618"/>
        <end position="661"/>
    </location>
</feature>
<feature type="region of interest" description="Disordered" evidence="13">
    <location>
        <begin position="1988"/>
        <end position="2050"/>
    </location>
</feature>
<dbReference type="InterPro" id="IPR011545">
    <property type="entry name" value="DEAD/DEAH_box_helicase_dom"/>
</dbReference>
<evidence type="ECO:0000259" key="15">
    <source>
        <dbReference type="PROSITE" id="PS50089"/>
    </source>
</evidence>
<dbReference type="SMART" id="SM00490">
    <property type="entry name" value="HELICc"/>
    <property type="match status" value="1"/>
</dbReference>
<evidence type="ECO:0000256" key="9">
    <source>
        <dbReference type="ARBA" id="ARBA00022840"/>
    </source>
</evidence>
<dbReference type="PROSITE" id="PS00039">
    <property type="entry name" value="DEAD_ATP_HELICASE"/>
    <property type="match status" value="1"/>
</dbReference>
<keyword evidence="5" id="KW-0698">rRNA processing</keyword>
<feature type="region of interest" description="Disordered" evidence="13">
    <location>
        <begin position="1767"/>
        <end position="1798"/>
    </location>
</feature>
<name>A0A1Q9EAL4_SYMMI</name>
<keyword evidence="7" id="KW-0378">Hydrolase</keyword>
<dbReference type="Pfam" id="PF00271">
    <property type="entry name" value="Helicase_C"/>
    <property type="match status" value="1"/>
</dbReference>
<proteinExistence type="inferred from homology"/>
<feature type="transmembrane region" description="Helical" evidence="14">
    <location>
        <begin position="2255"/>
        <end position="2282"/>
    </location>
</feature>
<feature type="region of interest" description="Disordered" evidence="13">
    <location>
        <begin position="351"/>
        <end position="370"/>
    </location>
</feature>
<evidence type="ECO:0000256" key="5">
    <source>
        <dbReference type="ARBA" id="ARBA00022552"/>
    </source>
</evidence>
<dbReference type="InterPro" id="IPR001650">
    <property type="entry name" value="Helicase_C-like"/>
</dbReference>
<feature type="compositionally biased region" description="Basic and acidic residues" evidence="13">
    <location>
        <begin position="1823"/>
        <end position="1832"/>
    </location>
</feature>
<sequence length="2549" mass="285442">MKRTSTAKDSEKSPGFLGECQQVQVAETQSFGRWRQFGNRGFRGAETIKSSKWACEAKKAEIGETLSAVLARYSISDKDSDEDSPRVRLQLRPGNVLYDPTSEAIAFADFSWPGDANAATALDRLYDTVKSIAGPIAAEVFQTGYQNAQRSRHRPSVADIFQFGSAFCQPDPVSEVASSGSESEEEQREQKAAEQCSQSLRSQRGDESTRLAGLHVMGLIRNKAVRLLLSSSELPSSGETIHEFVLHLSTHWAVTSSSSRNFGLGGRYVSEPCAVTELPLYQRHMSGAYERCPTARRIQKDDAIAVPPAIADNRWGQESWQDSGTGWGQDSWQEEPLDPWASYLANKNKGEEAAPWSSQGNHRGGPEFNGRSTARMITMAATTAVVDRRLVVDRVQYDVWIKRRYDNDLRGWRDHMTGQGKALNFIAKHPCQKGKIFTEDNYIITSIFGKPKNQSESKILDEFFEKIFAVWACTEPRSKTEYEVALMRVEELSQHQHVQAASSHLHLEQRVQAEGLNMAKEYDKLTNEMNEKVANRLKLVQDEDDSWNHRQQDNSWNQRQRQDDHSRQSWGQDSWQQSNKWDGDSQDNHGGGRSQASHSGWHSRNSHQEEDLWAANWGEDKRRSGRQQEDRGGWSDWERPQRNQDSGNHDSWSRDNRHDDQQAWGQNSWDQDASDPWAHWNSSRDGQDHSSGWGAASGQKDKDWDGVNQWATQLLEQGDVDWGTRPEIAITKDFYEEMGDEKARTRTKPEIEELRVVSGIAIMEGESEECPVPGPFSSFDEVRWPAELQQSLIYEFETPTPIQKQIWPLALQGRDVVGIAETGSGKTVSYVLPMIIHISRQEELEAGDGPVGLVLAPTRELAKQIERVCKKYGSMKRLASATIVGGMKTSEHKELLQARNDIIVATPGRFLQALGDEWTKLNRCTFVVLDEADELLEHKGFGGDIRAIMTQVRKERQVLMFSATWPEAVKELAQEICTASDGRPPVHIHIGGTRLAACKSIVQRAEIVDDDEAKFTKLKEKLHEMAIFQEGSTDKCIIFCRSRNGVIKLKDMLTNEDMVWRGDSGCLVKELHGELQQADRDWAMEEFRDGALPCVVATGVLARGHDIPQVMFVINYDMPRVAEDYIHRVGRTGRAGHTGYAFTFVNRSNWQELQWGHDYLLGVLQATEQNVDETLQEAIDAHVKAAEWKEDAWWEDAANWNSGSGYPVGEVVDVEFVEDDNVVLTENICALARKLVGEYVEHDVNHGKTIYKRTASSNIEEMFLYYFDDGEDPQSMGWYFGTAIGGDDVFGWSESMETGWHVPHSNPDALAGLKVKRRQAAAWNTSDQQAIAQTSTEEYYEAGHGASAADFAQEVSGQTSTEAYLAQTGVTDPKEPSTLNSSAQEFTPQEYQNQAEWYSGQDGCFQGEIPAEMDYSEAAGCGWPQDPAAAAVGYDYEHYAADMSQAFYDQNAYCDQTAAMFEAAYDQSAYYDPAASTFEAADMSAFASSTQRPPPGLEEENALPASGCEVEAEPFVLAHDEVAMQVQPEALNGKVRLPVKHLCSTSAPQAPPQYEPPKFNAQQMSYLPQLPDSDDIPLTKEGIQLELQSASVQDWIRALANFQVLGSPVFLGGLQSQEQRPLWAKRIRALSMVPKLFQAITKVRTERGLTWEQILTVRQVLTKEGKVTVATGHDETYVEWASPSKIHGLVGALFQKMWAHQDFTRFFTIPELTKYENWKLYDMISSTLMAVYNHFCSEAGLTSRMLRRKYPELGVRIVHDAEAKIDPNTGLSKRSRDSELEGQPTSTADWSEHEDEDDEPDYHQWLHWHPRNDNDDDTWGDWGHWKEAEEPAKTSPDQDCTRTGLVDMEAEEPVDDTELVNAKPEEEQPVEAELQQVPQVPQEVNTSAADTEAEVAQPQAEQMPAQDQPAEQPVEVQPVESTPKAAELISEAEAEKPLDPEPTAEKAPADQASSKEGWSTFWDDGTGQDQEAKVEAVPDNCEVYNIDKNPESVEAPSADAASGLSMTSEADCKKAEDKPKDKHIEANPIAEEPAEPADTSTTDANAEGMAAETEPCTWGCAPSLSARGRAAEHKPACRESWVSAAGCGYSVVLRQKRQPVAEIELALALARKAKENAWEEFWFKLKVNPLMPVNRARCRAADDSRTTEVKVLLAASEINSAEVTFTEEPEMFGARGQDGQVVEGAPGQWPSDGDIPIAVRPVNSELSGVSSLSTGQWDEVRRQELLAQGMTTAQVDALFVRQHRQEMMAEVCRHWLLMFGISSFVLGMLTVVMLVWLCFVWAKAYVKGFHSCDSLLTLWAFVLYSMMILNFAKSTACGHRLMGTLCAWEPDPDFPHRAPLRVKLFNLLLPLFMFTWNAIGIHWARLSTAPQVPRLVCQEESQGVIDAILAFATVNIALTVFMFLNIVGLAYFFRMLLRMGVVHSSKAAPEGSLEASTEKVTAETAKLADSPQCPICLEDFSDTDESQDISRTLKCNHYFHKACLKDWLQVNRAVVVFNTLTARCAGKTWRSQVWRQRRRSPIAAISQSEESMKRRLVNASPLEERRVLK</sequence>
<comment type="function">
    <text evidence="11">ATP-dependent RNA helicase required for 60S ribosomal subunit synthesis. Involved in efficient pre-rRNA processing, predominantly at site A3, which is necessary for the normal formation of 25S and 5.8S rRNAs.</text>
</comment>
<evidence type="ECO:0000313" key="19">
    <source>
        <dbReference type="Proteomes" id="UP000186817"/>
    </source>
</evidence>